<sequence>MAHIHFIGGEKGGVGKSLVARVLMQYLIDREIPFAGFDTDRSHGALMRFYAGYATPIAVDRPQDLDSIVEAAVEQPERRIVVDLAAQTHDPLVAWMEEAGVVSLADELGLTITYWHVMDSGKDSVDLLKRLLDRFGTGVKYVLVRNQLRGNDFSTLEQSGEQARAIELGAKVVSIRKLPDNVMQKIDAADSSFWNAGSNQEPGAALGLMDRQRVKMWLRDVYRELDDVGP</sequence>
<accession>A0A7Y6TVX5</accession>
<proteinExistence type="predicted"/>
<protein>
    <submittedName>
        <fullName evidence="1">Mobilization protein</fullName>
    </submittedName>
</protein>
<keyword evidence="2" id="KW-1185">Reference proteome</keyword>
<dbReference type="RefSeq" id="WP_176067245.1">
    <property type="nucleotide sequence ID" value="NZ_JABWMJ010000002.1"/>
</dbReference>
<comment type="caution">
    <text evidence="1">The sequence shown here is derived from an EMBL/GenBank/DDBJ whole genome shotgun (WGS) entry which is preliminary data.</text>
</comment>
<dbReference type="Proteomes" id="UP000529637">
    <property type="component" value="Unassembled WGS sequence"/>
</dbReference>
<dbReference type="InterPro" id="IPR027417">
    <property type="entry name" value="P-loop_NTPase"/>
</dbReference>
<dbReference type="EMBL" id="JABWMJ010000002">
    <property type="protein sequence ID" value="NUZ05417.1"/>
    <property type="molecule type" value="Genomic_DNA"/>
</dbReference>
<name>A0A7Y6TVX5_9BURK</name>
<dbReference type="Gene3D" id="3.40.50.300">
    <property type="entry name" value="P-loop containing nucleotide triphosphate hydrolases"/>
    <property type="match status" value="1"/>
</dbReference>
<evidence type="ECO:0000313" key="1">
    <source>
        <dbReference type="EMBL" id="NUZ05417.1"/>
    </source>
</evidence>
<gene>
    <name evidence="1" type="ORF">HQN59_06535</name>
</gene>
<reference evidence="1 2" key="1">
    <citation type="submission" date="2020-06" db="EMBL/GenBank/DDBJ databases">
        <title>Schlegella sp. ID0723 isolated from air conditioner.</title>
        <authorList>
            <person name="Kim D.Y."/>
            <person name="Kim D.-U."/>
        </authorList>
    </citation>
    <scope>NUCLEOTIDE SEQUENCE [LARGE SCALE GENOMIC DNA]</scope>
    <source>
        <strain evidence="1 2">ID0723</strain>
    </source>
</reference>
<evidence type="ECO:0000313" key="2">
    <source>
        <dbReference type="Proteomes" id="UP000529637"/>
    </source>
</evidence>
<dbReference type="AlphaFoldDB" id="A0A7Y6TVX5"/>
<organism evidence="1 2">
    <name type="scientific">Piscinibacter koreensis</name>
    <dbReference type="NCBI Taxonomy" id="2742824"/>
    <lineage>
        <taxon>Bacteria</taxon>
        <taxon>Pseudomonadati</taxon>
        <taxon>Pseudomonadota</taxon>
        <taxon>Betaproteobacteria</taxon>
        <taxon>Burkholderiales</taxon>
        <taxon>Sphaerotilaceae</taxon>
        <taxon>Piscinibacter</taxon>
    </lineage>
</organism>
<dbReference type="SUPFAM" id="SSF52540">
    <property type="entry name" value="P-loop containing nucleoside triphosphate hydrolases"/>
    <property type="match status" value="1"/>
</dbReference>